<sequence>MNYSGNVDLEARLDSATQSDNGKHHRGGGIRRASREKSVRPPLRCMQWLSAKHHYDMAVSADFVHVGDHHHV</sequence>
<evidence type="ECO:0000313" key="3">
    <source>
        <dbReference type="Proteomes" id="UP000322699"/>
    </source>
</evidence>
<keyword evidence="3" id="KW-1185">Reference proteome</keyword>
<name>A0A5B1C7X0_9BACT</name>
<dbReference type="EMBL" id="VRLW01000004">
    <property type="protein sequence ID" value="KAA1257187.1"/>
    <property type="molecule type" value="Genomic_DNA"/>
</dbReference>
<evidence type="ECO:0000256" key="1">
    <source>
        <dbReference type="SAM" id="MobiDB-lite"/>
    </source>
</evidence>
<dbReference type="Proteomes" id="UP000322699">
    <property type="component" value="Unassembled WGS sequence"/>
</dbReference>
<feature type="compositionally biased region" description="Basic residues" evidence="1">
    <location>
        <begin position="23"/>
        <end position="32"/>
    </location>
</feature>
<gene>
    <name evidence="2" type="ORF">LF1_55870</name>
</gene>
<proteinExistence type="predicted"/>
<protein>
    <submittedName>
        <fullName evidence="2">Uncharacterized protein</fullName>
    </submittedName>
</protein>
<organism evidence="2 3">
    <name type="scientific">Rubripirellula obstinata</name>
    <dbReference type="NCBI Taxonomy" id="406547"/>
    <lineage>
        <taxon>Bacteria</taxon>
        <taxon>Pseudomonadati</taxon>
        <taxon>Planctomycetota</taxon>
        <taxon>Planctomycetia</taxon>
        <taxon>Pirellulales</taxon>
        <taxon>Pirellulaceae</taxon>
        <taxon>Rubripirellula</taxon>
    </lineage>
</organism>
<evidence type="ECO:0000313" key="2">
    <source>
        <dbReference type="EMBL" id="KAA1257187.1"/>
    </source>
</evidence>
<reference evidence="2 3" key="1">
    <citation type="submission" date="2019-08" db="EMBL/GenBank/DDBJ databases">
        <title>Deep-cultivation of Planctomycetes and their phenomic and genomic characterization uncovers novel biology.</title>
        <authorList>
            <person name="Wiegand S."/>
            <person name="Jogler M."/>
            <person name="Boedeker C."/>
            <person name="Pinto D."/>
            <person name="Vollmers J."/>
            <person name="Rivas-Marin E."/>
            <person name="Kohn T."/>
            <person name="Peeters S.H."/>
            <person name="Heuer A."/>
            <person name="Rast P."/>
            <person name="Oberbeckmann S."/>
            <person name="Bunk B."/>
            <person name="Jeske O."/>
            <person name="Meyerdierks A."/>
            <person name="Storesund J.E."/>
            <person name="Kallscheuer N."/>
            <person name="Luecker S."/>
            <person name="Lage O.M."/>
            <person name="Pohl T."/>
            <person name="Merkel B.J."/>
            <person name="Hornburger P."/>
            <person name="Mueller R.-W."/>
            <person name="Bruemmer F."/>
            <person name="Labrenz M."/>
            <person name="Spormann A.M."/>
            <person name="Op Den Camp H."/>
            <person name="Overmann J."/>
            <person name="Amann R."/>
            <person name="Jetten M.S.M."/>
            <person name="Mascher T."/>
            <person name="Medema M.H."/>
            <person name="Devos D.P."/>
            <person name="Kaster A.-K."/>
            <person name="Ovreas L."/>
            <person name="Rohde M."/>
            <person name="Galperin M.Y."/>
            <person name="Jogler C."/>
        </authorList>
    </citation>
    <scope>NUCLEOTIDE SEQUENCE [LARGE SCALE GENOMIC DNA]</scope>
    <source>
        <strain evidence="2 3">LF1</strain>
    </source>
</reference>
<comment type="caution">
    <text evidence="2">The sequence shown here is derived from an EMBL/GenBank/DDBJ whole genome shotgun (WGS) entry which is preliminary data.</text>
</comment>
<feature type="region of interest" description="Disordered" evidence="1">
    <location>
        <begin position="1"/>
        <end position="40"/>
    </location>
</feature>
<dbReference type="AlphaFoldDB" id="A0A5B1C7X0"/>
<accession>A0A5B1C7X0</accession>